<evidence type="ECO:0000313" key="1">
    <source>
        <dbReference type="EMBL" id="AMV63621.1"/>
    </source>
</evidence>
<dbReference type="OrthoDB" id="5419659at2"/>
<dbReference type="EMBL" id="CP012288">
    <property type="protein sequence ID" value="AMV66438.1"/>
    <property type="molecule type" value="Genomic_DNA"/>
</dbReference>
<accession>A0A0R2HVP3</accession>
<name>A0A0R2HVP3_9LACO</name>
<gene>
    <name evidence="1" type="ORF">ADU70_2157</name>
    <name evidence="2" type="ORF">ADU72_0491</name>
</gene>
<keyword evidence="3" id="KW-1185">Reference proteome</keyword>
<sequence>MSVKNREYIYPVIITPESSEPHTFTVEIPDIDGMTEGNSVSDALDMAVDYVGAYSLDNELPPSNTNLPKQHGNQIISLIQVHPDEYRRKHDNKVIKKTLSIPNYLNELGKEQNINFSEVLTESLKERLKI</sequence>
<proteinExistence type="predicted"/>
<dbReference type="AlphaFoldDB" id="A0A0R2HVP3"/>
<dbReference type="EMBL" id="CP012275">
    <property type="protein sequence ID" value="AMV63621.1"/>
    <property type="molecule type" value="Genomic_DNA"/>
</dbReference>
<dbReference type="Proteomes" id="UP000076405">
    <property type="component" value="Chromosome"/>
</dbReference>
<evidence type="ECO:0000313" key="3">
    <source>
        <dbReference type="Proteomes" id="UP000076244"/>
    </source>
</evidence>
<dbReference type="SUPFAM" id="SSF143100">
    <property type="entry name" value="TTHA1013/TTHA0281-like"/>
    <property type="match status" value="1"/>
</dbReference>
<dbReference type="Gene3D" id="3.30.160.250">
    <property type="match status" value="1"/>
</dbReference>
<dbReference type="RefSeq" id="WP_052694581.1">
    <property type="nucleotide sequence ID" value="NZ_BAAAXI010000189.1"/>
</dbReference>
<organism evidence="1 4">
    <name type="scientific">Pediococcus damnosus</name>
    <dbReference type="NCBI Taxonomy" id="51663"/>
    <lineage>
        <taxon>Bacteria</taxon>
        <taxon>Bacillati</taxon>
        <taxon>Bacillota</taxon>
        <taxon>Bacilli</taxon>
        <taxon>Lactobacillales</taxon>
        <taxon>Lactobacillaceae</taxon>
        <taxon>Pediococcus</taxon>
    </lineage>
</organism>
<dbReference type="KEGG" id="pdm:ADU72_0491"/>
<reference evidence="3 4" key="1">
    <citation type="journal article" date="2016" name="PLoS ONE">
        <title>The Identification of Novel Diagnostic Marker Genes for the Detection of Beer Spoiling Pediococcus damnosus Strains Using the BlAst Diagnostic Gene findEr.</title>
        <authorList>
            <person name="Behr J."/>
            <person name="Geissler A.J."/>
            <person name="Schmid J."/>
            <person name="Zehe A."/>
            <person name="Vogel R.F."/>
        </authorList>
    </citation>
    <scope>NUCLEOTIDE SEQUENCE [LARGE SCALE GENOMIC DNA]</scope>
    <source>
        <strain evidence="1 4">TMW 2.1533</strain>
        <strain evidence="2 3">TMW 2.1535</strain>
    </source>
</reference>
<dbReference type="GeneID" id="57275774"/>
<evidence type="ECO:0000313" key="2">
    <source>
        <dbReference type="EMBL" id="AMV66438.1"/>
    </source>
</evidence>
<evidence type="ECO:0000313" key="4">
    <source>
        <dbReference type="Proteomes" id="UP000076405"/>
    </source>
</evidence>
<dbReference type="InterPro" id="IPR035069">
    <property type="entry name" value="TTHA1013/TTHA0281-like"/>
</dbReference>
<dbReference type="Proteomes" id="UP000076244">
    <property type="component" value="Chromosome"/>
</dbReference>
<protein>
    <submittedName>
        <fullName evidence="1">Phage-related protein</fullName>
    </submittedName>
</protein>